<evidence type="ECO:0000256" key="2">
    <source>
        <dbReference type="ARBA" id="ARBA00005300"/>
    </source>
</evidence>
<keyword evidence="5 10" id="KW-0540">Nuclease</keyword>
<dbReference type="InterPro" id="IPR022892">
    <property type="entry name" value="RNaseHI"/>
</dbReference>
<reference evidence="12 13" key="2">
    <citation type="journal article" date="2008" name="Science">
        <title>Environmental genomics reveals a single-species ecosystem deep within Earth.</title>
        <authorList>
            <person name="Chivian D."/>
            <person name="Brodie E.L."/>
            <person name="Alm E.J."/>
            <person name="Culley D.E."/>
            <person name="Dehal P.S."/>
            <person name="Desantis T.Z."/>
            <person name="Gihring T.M."/>
            <person name="Lapidus A."/>
            <person name="Lin L.H."/>
            <person name="Lowry S.R."/>
            <person name="Moser D.P."/>
            <person name="Richardson P.M."/>
            <person name="Southam G."/>
            <person name="Wanger G."/>
            <person name="Pratt L.M."/>
            <person name="Andersen G.L."/>
            <person name="Hazen T.C."/>
            <person name="Brockman F.J."/>
            <person name="Arkin A.P."/>
            <person name="Onstott T.C."/>
        </authorList>
    </citation>
    <scope>NUCLEOTIDE SEQUENCE [LARGE SCALE GENOMIC DNA]</scope>
    <source>
        <strain evidence="12 13">MP104C</strain>
    </source>
</reference>
<dbReference type="STRING" id="477974.Daud_1837"/>
<reference evidence="13" key="1">
    <citation type="submission" date="2007-10" db="EMBL/GenBank/DDBJ databases">
        <title>Complete sequence of chromosome of Desulforudis audaxviator MP104C.</title>
        <authorList>
            <person name="Copeland A."/>
            <person name="Lucas S."/>
            <person name="Lapidus A."/>
            <person name="Barry K."/>
            <person name="Glavina del Rio T."/>
            <person name="Dalin E."/>
            <person name="Tice H."/>
            <person name="Bruce D."/>
            <person name="Pitluck S."/>
            <person name="Lowry S.R."/>
            <person name="Larimer F."/>
            <person name="Land M.L."/>
            <person name="Hauser L."/>
            <person name="Kyrpides N."/>
            <person name="Ivanova N.N."/>
            <person name="Richardson P."/>
        </authorList>
    </citation>
    <scope>NUCLEOTIDE SEQUENCE [LARGE SCALE GENOMIC DNA]</scope>
    <source>
        <strain evidence="13">MP104C</strain>
    </source>
</reference>
<dbReference type="PROSITE" id="PS50879">
    <property type="entry name" value="RNASE_H_1"/>
    <property type="match status" value="1"/>
</dbReference>
<evidence type="ECO:0000256" key="8">
    <source>
        <dbReference type="ARBA" id="ARBA00022801"/>
    </source>
</evidence>
<dbReference type="GO" id="GO:0003676">
    <property type="term" value="F:nucleic acid binding"/>
    <property type="evidence" value="ECO:0007669"/>
    <property type="project" value="InterPro"/>
</dbReference>
<dbReference type="Proteomes" id="UP000008544">
    <property type="component" value="Chromosome"/>
</dbReference>
<feature type="domain" description="RNase H type-1" evidence="11">
    <location>
        <begin position="6"/>
        <end position="149"/>
    </location>
</feature>
<feature type="binding site" evidence="10">
    <location>
        <position position="15"/>
    </location>
    <ligand>
        <name>Mg(2+)</name>
        <dbReference type="ChEBI" id="CHEBI:18420"/>
        <label>1</label>
    </ligand>
</feature>
<dbReference type="InterPro" id="IPR036397">
    <property type="entry name" value="RNaseH_sf"/>
</dbReference>
<dbReference type="EMBL" id="CP000860">
    <property type="protein sequence ID" value="ACA60330.1"/>
    <property type="molecule type" value="Genomic_DNA"/>
</dbReference>
<evidence type="ECO:0000256" key="9">
    <source>
        <dbReference type="ARBA" id="ARBA00022842"/>
    </source>
</evidence>
<accession>B1I5L6</accession>
<feature type="binding site" evidence="10">
    <location>
        <position position="76"/>
    </location>
    <ligand>
        <name>Mg(2+)</name>
        <dbReference type="ChEBI" id="CHEBI:18420"/>
        <label>1</label>
    </ligand>
</feature>
<name>B1I5L6_DESAP</name>
<dbReference type="NCBIfam" id="NF001236">
    <property type="entry name" value="PRK00203.1"/>
    <property type="match status" value="1"/>
</dbReference>
<keyword evidence="7 10" id="KW-0255">Endonuclease</keyword>
<sequence length="153" mass="17245">MGEQPTMSEVVIYTDGACSGNPGPGGWAAVILDGVARRELTGSDPKTTNQRMELLAAIRSLQALGEEPRRVTLYSDSAYLVNCFRDRWYERWEQNGWVNAKKQPVQNRDLWEELLRLARRHRVTFRKIKGHGSNELNNRADALARGALPPGAR</sequence>
<comment type="cofactor">
    <cofactor evidence="10">
        <name>Mg(2+)</name>
        <dbReference type="ChEBI" id="CHEBI:18420"/>
    </cofactor>
    <text evidence="10">Binds 1 Mg(2+) ion per subunit. May bind a second metal ion at a regulatory site, or after substrate binding.</text>
</comment>
<dbReference type="InterPro" id="IPR012337">
    <property type="entry name" value="RNaseH-like_sf"/>
</dbReference>
<dbReference type="SUPFAM" id="SSF53098">
    <property type="entry name" value="Ribonuclease H-like"/>
    <property type="match status" value="1"/>
</dbReference>
<dbReference type="Gene3D" id="3.30.420.10">
    <property type="entry name" value="Ribonuclease H-like superfamily/Ribonuclease H"/>
    <property type="match status" value="1"/>
</dbReference>
<evidence type="ECO:0000259" key="11">
    <source>
        <dbReference type="PROSITE" id="PS50879"/>
    </source>
</evidence>
<evidence type="ECO:0000256" key="6">
    <source>
        <dbReference type="ARBA" id="ARBA00022723"/>
    </source>
</evidence>
<dbReference type="eggNOG" id="COG0328">
    <property type="taxonomic scope" value="Bacteria"/>
</dbReference>
<dbReference type="Pfam" id="PF00075">
    <property type="entry name" value="RNase_H"/>
    <property type="match status" value="1"/>
</dbReference>
<keyword evidence="9 10" id="KW-0460">Magnesium</keyword>
<dbReference type="GO" id="GO:0000287">
    <property type="term" value="F:magnesium ion binding"/>
    <property type="evidence" value="ECO:0007669"/>
    <property type="project" value="UniProtKB-UniRule"/>
</dbReference>
<comment type="subcellular location">
    <subcellularLocation>
        <location evidence="10">Cytoplasm</location>
    </subcellularLocation>
</comment>
<evidence type="ECO:0000256" key="3">
    <source>
        <dbReference type="ARBA" id="ARBA00011245"/>
    </source>
</evidence>
<keyword evidence="8 10" id="KW-0378">Hydrolase</keyword>
<feature type="binding site" evidence="10">
    <location>
        <position position="15"/>
    </location>
    <ligand>
        <name>Mg(2+)</name>
        <dbReference type="ChEBI" id="CHEBI:18420"/>
        <label>2</label>
    </ligand>
</feature>
<comment type="catalytic activity">
    <reaction evidence="1 10">
        <text>Endonucleolytic cleavage to 5'-phosphomonoester.</text>
        <dbReference type="EC" id="3.1.26.4"/>
    </reaction>
</comment>
<keyword evidence="13" id="KW-1185">Reference proteome</keyword>
<dbReference type="AlphaFoldDB" id="B1I5L6"/>
<dbReference type="PANTHER" id="PTHR10642">
    <property type="entry name" value="RIBONUCLEASE H1"/>
    <property type="match status" value="1"/>
</dbReference>
<dbReference type="GO" id="GO:0043137">
    <property type="term" value="P:DNA replication, removal of RNA primer"/>
    <property type="evidence" value="ECO:0007669"/>
    <property type="project" value="TreeGrafter"/>
</dbReference>
<evidence type="ECO:0000256" key="10">
    <source>
        <dbReference type="HAMAP-Rule" id="MF_00042"/>
    </source>
</evidence>
<dbReference type="CDD" id="cd09278">
    <property type="entry name" value="RNase_HI_prokaryote_like"/>
    <property type="match status" value="1"/>
</dbReference>
<evidence type="ECO:0000256" key="7">
    <source>
        <dbReference type="ARBA" id="ARBA00022759"/>
    </source>
</evidence>
<dbReference type="GO" id="GO:0005737">
    <property type="term" value="C:cytoplasm"/>
    <property type="evidence" value="ECO:0007669"/>
    <property type="project" value="UniProtKB-SubCell"/>
</dbReference>
<dbReference type="KEGG" id="dau:Daud_1837"/>
<dbReference type="HAMAP" id="MF_00042">
    <property type="entry name" value="RNase_H"/>
    <property type="match status" value="1"/>
</dbReference>
<dbReference type="PANTHER" id="PTHR10642:SF26">
    <property type="entry name" value="RIBONUCLEASE H1"/>
    <property type="match status" value="1"/>
</dbReference>
<proteinExistence type="inferred from homology"/>
<gene>
    <name evidence="10" type="primary">rnhA</name>
    <name evidence="12" type="ordered locus">Daud_1837</name>
</gene>
<feature type="binding site" evidence="10">
    <location>
        <position position="53"/>
    </location>
    <ligand>
        <name>Mg(2+)</name>
        <dbReference type="ChEBI" id="CHEBI:18420"/>
        <label>1</label>
    </ligand>
</feature>
<evidence type="ECO:0000313" key="12">
    <source>
        <dbReference type="EMBL" id="ACA60330.1"/>
    </source>
</evidence>
<dbReference type="GO" id="GO:0004523">
    <property type="term" value="F:RNA-DNA hybrid ribonuclease activity"/>
    <property type="evidence" value="ECO:0007669"/>
    <property type="project" value="UniProtKB-UniRule"/>
</dbReference>
<dbReference type="InterPro" id="IPR002156">
    <property type="entry name" value="RNaseH_domain"/>
</dbReference>
<keyword evidence="10" id="KW-0963">Cytoplasm</keyword>
<evidence type="ECO:0000256" key="5">
    <source>
        <dbReference type="ARBA" id="ARBA00022722"/>
    </source>
</evidence>
<dbReference type="OrthoDB" id="7845843at2"/>
<evidence type="ECO:0000313" key="13">
    <source>
        <dbReference type="Proteomes" id="UP000008544"/>
    </source>
</evidence>
<dbReference type="InterPro" id="IPR050092">
    <property type="entry name" value="RNase_H"/>
</dbReference>
<comment type="subunit">
    <text evidence="3 10">Monomer.</text>
</comment>
<comment type="function">
    <text evidence="10">Endonuclease that specifically degrades the RNA of RNA-DNA hybrids.</text>
</comment>
<protein>
    <recommendedName>
        <fullName evidence="4 10">Ribonuclease H</fullName>
        <shortName evidence="10">RNase H</shortName>
        <ecNumber evidence="4 10">3.1.26.4</ecNumber>
    </recommendedName>
</protein>
<dbReference type="EC" id="3.1.26.4" evidence="4 10"/>
<evidence type="ECO:0000256" key="4">
    <source>
        <dbReference type="ARBA" id="ARBA00012180"/>
    </source>
</evidence>
<evidence type="ECO:0000256" key="1">
    <source>
        <dbReference type="ARBA" id="ARBA00000077"/>
    </source>
</evidence>
<dbReference type="HOGENOM" id="CLU_030894_6_2_9"/>
<organism evidence="12 13">
    <name type="scientific">Desulforudis audaxviator (strain MP104C)</name>
    <dbReference type="NCBI Taxonomy" id="477974"/>
    <lineage>
        <taxon>Bacteria</taxon>
        <taxon>Bacillati</taxon>
        <taxon>Bacillota</taxon>
        <taxon>Clostridia</taxon>
        <taxon>Thermoanaerobacterales</taxon>
        <taxon>Candidatus Desulforudaceae</taxon>
        <taxon>Candidatus Desulforudis</taxon>
    </lineage>
</organism>
<feature type="binding site" evidence="10">
    <location>
        <position position="141"/>
    </location>
    <ligand>
        <name>Mg(2+)</name>
        <dbReference type="ChEBI" id="CHEBI:18420"/>
        <label>2</label>
    </ligand>
</feature>
<keyword evidence="6 10" id="KW-0479">Metal-binding</keyword>
<comment type="similarity">
    <text evidence="2 10">Belongs to the RNase H family.</text>
</comment>